<dbReference type="KEGG" id="tet:TTHERM_00316820"/>
<dbReference type="AlphaFoldDB" id="I7M987"/>
<dbReference type="InParanoid" id="I7M987"/>
<protein>
    <submittedName>
        <fullName evidence="1">Uncharacterized protein</fullName>
    </submittedName>
</protein>
<dbReference type="EMBL" id="GG662605">
    <property type="protein sequence ID" value="EAS01118.2"/>
    <property type="molecule type" value="Genomic_DNA"/>
</dbReference>
<keyword evidence="2" id="KW-1185">Reference proteome</keyword>
<evidence type="ECO:0000313" key="2">
    <source>
        <dbReference type="Proteomes" id="UP000009168"/>
    </source>
</evidence>
<proteinExistence type="predicted"/>
<organism evidence="1 2">
    <name type="scientific">Tetrahymena thermophila (strain SB210)</name>
    <dbReference type="NCBI Taxonomy" id="312017"/>
    <lineage>
        <taxon>Eukaryota</taxon>
        <taxon>Sar</taxon>
        <taxon>Alveolata</taxon>
        <taxon>Ciliophora</taxon>
        <taxon>Intramacronucleata</taxon>
        <taxon>Oligohymenophorea</taxon>
        <taxon>Hymenostomatida</taxon>
        <taxon>Tetrahymenina</taxon>
        <taxon>Tetrahymenidae</taxon>
        <taxon>Tetrahymena</taxon>
    </lineage>
</organism>
<dbReference type="GeneID" id="7829754"/>
<reference evidence="2" key="1">
    <citation type="journal article" date="2006" name="PLoS Biol.">
        <title>Macronuclear genome sequence of the ciliate Tetrahymena thermophila, a model eukaryote.</title>
        <authorList>
            <person name="Eisen J.A."/>
            <person name="Coyne R.S."/>
            <person name="Wu M."/>
            <person name="Wu D."/>
            <person name="Thiagarajan M."/>
            <person name="Wortman J.R."/>
            <person name="Badger J.H."/>
            <person name="Ren Q."/>
            <person name="Amedeo P."/>
            <person name="Jones K.M."/>
            <person name="Tallon L.J."/>
            <person name="Delcher A.L."/>
            <person name="Salzberg S.L."/>
            <person name="Silva J.C."/>
            <person name="Haas B.J."/>
            <person name="Majoros W.H."/>
            <person name="Farzad M."/>
            <person name="Carlton J.M."/>
            <person name="Smith R.K. Jr."/>
            <person name="Garg J."/>
            <person name="Pearlman R.E."/>
            <person name="Karrer K.M."/>
            <person name="Sun L."/>
            <person name="Manning G."/>
            <person name="Elde N.C."/>
            <person name="Turkewitz A.P."/>
            <person name="Asai D.J."/>
            <person name="Wilkes D.E."/>
            <person name="Wang Y."/>
            <person name="Cai H."/>
            <person name="Collins K."/>
            <person name="Stewart B.A."/>
            <person name="Lee S.R."/>
            <person name="Wilamowska K."/>
            <person name="Weinberg Z."/>
            <person name="Ruzzo W.L."/>
            <person name="Wloga D."/>
            <person name="Gaertig J."/>
            <person name="Frankel J."/>
            <person name="Tsao C.-C."/>
            <person name="Gorovsky M.A."/>
            <person name="Keeling P.J."/>
            <person name="Waller R.F."/>
            <person name="Patron N.J."/>
            <person name="Cherry J.M."/>
            <person name="Stover N.A."/>
            <person name="Krieger C.J."/>
            <person name="del Toro C."/>
            <person name="Ryder H.F."/>
            <person name="Williamson S.C."/>
            <person name="Barbeau R.A."/>
            <person name="Hamilton E.P."/>
            <person name="Orias E."/>
        </authorList>
    </citation>
    <scope>NUCLEOTIDE SEQUENCE [LARGE SCALE GENOMIC DNA]</scope>
    <source>
        <strain evidence="2">SB210</strain>
    </source>
</reference>
<sequence length="106" mass="12485">MRGLSNPLPLMLDSVLNLILEGNRCSLIQILSKEEMKPFIARFLMILICYQLLLEIRQQVYLKKTVEDFMHSESPQIQLWFVKRTPPSVKLQLRIGNREIQKNETD</sequence>
<dbReference type="RefSeq" id="XP_001021363.2">
    <property type="nucleotide sequence ID" value="XM_001021363.2"/>
</dbReference>
<dbReference type="Proteomes" id="UP000009168">
    <property type="component" value="Unassembled WGS sequence"/>
</dbReference>
<gene>
    <name evidence="1" type="ORF">TTHERM_00316820</name>
</gene>
<name>I7M987_TETTS</name>
<evidence type="ECO:0000313" key="1">
    <source>
        <dbReference type="EMBL" id="EAS01118.2"/>
    </source>
</evidence>
<accession>I7M987</accession>